<evidence type="ECO:0000259" key="2">
    <source>
        <dbReference type="Pfam" id="PF02272"/>
    </source>
</evidence>
<dbReference type="Pfam" id="PF02272">
    <property type="entry name" value="DHHA1"/>
    <property type="match status" value="1"/>
</dbReference>
<dbReference type="InterPro" id="IPR051319">
    <property type="entry name" value="Oligoribo/pAp-PDE_c-di-AMP_PDE"/>
</dbReference>
<comment type="caution">
    <text evidence="3">The sequence shown here is derived from an EMBL/GenBank/DDBJ whole genome shotgun (WGS) entry which is preliminary data.</text>
</comment>
<name>A0A0G1PNE1_9BACT</name>
<dbReference type="InterPro" id="IPR001667">
    <property type="entry name" value="DDH_dom"/>
</dbReference>
<protein>
    <submittedName>
        <fullName evidence="3">Phosphoesterase RecJ domain protein</fullName>
    </submittedName>
</protein>
<dbReference type="AlphaFoldDB" id="A0A0G1PNE1"/>
<dbReference type="PANTHER" id="PTHR47618">
    <property type="entry name" value="BIFUNCTIONAL OLIGORIBONUCLEASE AND PAP PHOSPHATASE NRNA"/>
    <property type="match status" value="1"/>
</dbReference>
<evidence type="ECO:0000313" key="4">
    <source>
        <dbReference type="Proteomes" id="UP000033999"/>
    </source>
</evidence>
<evidence type="ECO:0000259" key="1">
    <source>
        <dbReference type="Pfam" id="PF01368"/>
    </source>
</evidence>
<sequence>MQHTAQKINSAIKQAKHILIVSHKNPDGDTLSSACALMQYLRTIEIAHTAFCATPINPLMRFLPHIEYFVTDHALFNRMQFDTIVVLDSGDLAYAGVAHLIAALPYEPTIINIDHHFTNTHYGHHNLVIPDAASTTEVLYRFFKANQITLDMHIATCLMTGLITDTDHFSNPATSASALQTGADLLRSGANLNLIRGWTLRNHSIKSLKLWGRVFSRLTKNQKHEIAYTVITTEDQKEFGITDKDIEGIANFLNKIGEAKIALLLKEQENGTIKGSFRTTADDTDVAALAKSLGGGGHKKAAGFTISGSLKETASGWRIV</sequence>
<dbReference type="SUPFAM" id="SSF64182">
    <property type="entry name" value="DHH phosphoesterases"/>
    <property type="match status" value="1"/>
</dbReference>
<dbReference type="Gene3D" id="3.90.1640.10">
    <property type="entry name" value="inorganic pyrophosphatase (n-terminal core)"/>
    <property type="match status" value="1"/>
</dbReference>
<dbReference type="Proteomes" id="UP000033999">
    <property type="component" value="Unassembled WGS sequence"/>
</dbReference>
<feature type="domain" description="DHHA1" evidence="2">
    <location>
        <begin position="231"/>
        <end position="308"/>
    </location>
</feature>
<gene>
    <name evidence="3" type="ORF">UX10_C0018G0004</name>
</gene>
<organism evidence="3 4">
    <name type="scientific">Candidatus Magasanikbacteria bacterium GW2011_GWA2_45_39</name>
    <dbReference type="NCBI Taxonomy" id="1619041"/>
    <lineage>
        <taxon>Bacteria</taxon>
        <taxon>Candidatus Magasanikiibacteriota</taxon>
    </lineage>
</organism>
<dbReference type="Pfam" id="PF01368">
    <property type="entry name" value="DHH"/>
    <property type="match status" value="1"/>
</dbReference>
<evidence type="ECO:0000313" key="3">
    <source>
        <dbReference type="EMBL" id="KKU06933.1"/>
    </source>
</evidence>
<feature type="domain" description="DDH" evidence="1">
    <location>
        <begin position="17"/>
        <end position="161"/>
    </location>
</feature>
<proteinExistence type="predicted"/>
<dbReference type="PANTHER" id="PTHR47618:SF1">
    <property type="entry name" value="BIFUNCTIONAL OLIGORIBONUCLEASE AND PAP PHOSPHATASE NRNA"/>
    <property type="match status" value="1"/>
</dbReference>
<accession>A0A0G1PNE1</accession>
<dbReference type="EMBL" id="LCKX01000018">
    <property type="protein sequence ID" value="KKU06933.1"/>
    <property type="molecule type" value="Genomic_DNA"/>
</dbReference>
<reference evidence="3 4" key="1">
    <citation type="journal article" date="2015" name="Nature">
        <title>rRNA introns, odd ribosomes, and small enigmatic genomes across a large radiation of phyla.</title>
        <authorList>
            <person name="Brown C.T."/>
            <person name="Hug L.A."/>
            <person name="Thomas B.C."/>
            <person name="Sharon I."/>
            <person name="Castelle C.J."/>
            <person name="Singh A."/>
            <person name="Wilkins M.J."/>
            <person name="Williams K.H."/>
            <person name="Banfield J.F."/>
        </authorList>
    </citation>
    <scope>NUCLEOTIDE SEQUENCE [LARGE SCALE GENOMIC DNA]</scope>
</reference>
<dbReference type="InterPro" id="IPR003156">
    <property type="entry name" value="DHHA1_dom"/>
</dbReference>
<dbReference type="Gene3D" id="3.10.310.30">
    <property type="match status" value="1"/>
</dbReference>
<dbReference type="InterPro" id="IPR038763">
    <property type="entry name" value="DHH_sf"/>
</dbReference>
<dbReference type="GO" id="GO:0003676">
    <property type="term" value="F:nucleic acid binding"/>
    <property type="evidence" value="ECO:0007669"/>
    <property type="project" value="InterPro"/>
</dbReference>